<dbReference type="InterPro" id="IPR050250">
    <property type="entry name" value="Macrolide_Exporter_MacB"/>
</dbReference>
<accession>A0A0P7AU63</accession>
<evidence type="ECO:0000256" key="7">
    <source>
        <dbReference type="SAM" id="Phobius"/>
    </source>
</evidence>
<dbReference type="PANTHER" id="PTHR30572">
    <property type="entry name" value="MEMBRANE COMPONENT OF TRANSPORTER-RELATED"/>
    <property type="match status" value="1"/>
</dbReference>
<evidence type="ECO:0000259" key="8">
    <source>
        <dbReference type="Pfam" id="PF02687"/>
    </source>
</evidence>
<gene>
    <name evidence="10" type="ORF">I595_2634</name>
</gene>
<sequence length="416" mass="46872">MFDIERWQEIFDTIRKNKLRTFLTGVSVASGIFILVILLGFGQGMQNGIEAEFKTDAATSIWVWPRRTTMEYKGLNPGRRIQLRNKDYEVIANDLGVDYQKASILYFPNNIRILYNNDVITYELAGTTPDLQTIENEYLSEGRYVNQTDMDTKAKVAVISNKIKREVFQDLDSPLGEYLNISGVGFKIVGVFGEVGEDEDEEERIFIPLTTAQLVFNGGDKINNLNYMLPEKATIEETVASSEAFVKDIKKYLHEEHGVAPEDERAIRVWNPIEEAKRYYALTGNIKFFFWFVGICTIIAGVVGVSNIMMIVVKERTREIGIRKALGAKPWGIISMILHEAIFVTAISGFTGLILSMGLLELIGPNIEIDYVLNPSVNFQVAFTTVIVLIVAGTIAGFFPAWRAVRVHTIDALRDE</sequence>
<evidence type="ECO:0000313" key="10">
    <source>
        <dbReference type="EMBL" id="KPM31367.1"/>
    </source>
</evidence>
<dbReference type="Pfam" id="PF12704">
    <property type="entry name" value="MacB_PCD"/>
    <property type="match status" value="1"/>
</dbReference>
<dbReference type="PANTHER" id="PTHR30572:SF4">
    <property type="entry name" value="ABC TRANSPORTER PERMEASE YTRF"/>
    <property type="match status" value="1"/>
</dbReference>
<name>A0A0P7AU63_9FLAO</name>
<evidence type="ECO:0000313" key="11">
    <source>
        <dbReference type="Proteomes" id="UP000050280"/>
    </source>
</evidence>
<keyword evidence="2" id="KW-1003">Cell membrane</keyword>
<dbReference type="GO" id="GO:0022857">
    <property type="term" value="F:transmembrane transporter activity"/>
    <property type="evidence" value="ECO:0007669"/>
    <property type="project" value="TreeGrafter"/>
</dbReference>
<evidence type="ECO:0000256" key="5">
    <source>
        <dbReference type="ARBA" id="ARBA00023136"/>
    </source>
</evidence>
<comment type="subcellular location">
    <subcellularLocation>
        <location evidence="1">Cell membrane</location>
        <topology evidence="1">Multi-pass membrane protein</topology>
    </subcellularLocation>
</comment>
<keyword evidence="5 7" id="KW-0472">Membrane</keyword>
<feature type="transmembrane region" description="Helical" evidence="7">
    <location>
        <begin position="21"/>
        <end position="41"/>
    </location>
</feature>
<dbReference type="AlphaFoldDB" id="A0A0P7AU63"/>
<feature type="transmembrane region" description="Helical" evidence="7">
    <location>
        <begin position="288"/>
        <end position="313"/>
    </location>
</feature>
<dbReference type="InterPro" id="IPR003838">
    <property type="entry name" value="ABC3_permease_C"/>
</dbReference>
<evidence type="ECO:0000256" key="1">
    <source>
        <dbReference type="ARBA" id="ARBA00004651"/>
    </source>
</evidence>
<evidence type="ECO:0000256" key="2">
    <source>
        <dbReference type="ARBA" id="ARBA00022475"/>
    </source>
</evidence>
<comment type="similarity">
    <text evidence="6">Belongs to the ABC-4 integral membrane protein family.</text>
</comment>
<dbReference type="EMBL" id="LDJX01000005">
    <property type="protein sequence ID" value="KPM31367.1"/>
    <property type="molecule type" value="Genomic_DNA"/>
</dbReference>
<evidence type="ECO:0000256" key="6">
    <source>
        <dbReference type="ARBA" id="ARBA00038076"/>
    </source>
</evidence>
<dbReference type="Pfam" id="PF02687">
    <property type="entry name" value="FtsX"/>
    <property type="match status" value="1"/>
</dbReference>
<keyword evidence="11" id="KW-1185">Reference proteome</keyword>
<dbReference type="RefSeq" id="WP_054559668.1">
    <property type="nucleotide sequence ID" value="NZ_LDJX01000005.1"/>
</dbReference>
<organism evidence="10 11">
    <name type="scientific">Croceitalea dokdonensis DOKDO 023</name>
    <dbReference type="NCBI Taxonomy" id="1300341"/>
    <lineage>
        <taxon>Bacteria</taxon>
        <taxon>Pseudomonadati</taxon>
        <taxon>Bacteroidota</taxon>
        <taxon>Flavobacteriia</taxon>
        <taxon>Flavobacteriales</taxon>
        <taxon>Flavobacteriaceae</taxon>
        <taxon>Croceitalea</taxon>
    </lineage>
</organism>
<feature type="domain" description="MacB-like periplasmic core" evidence="9">
    <location>
        <begin position="21"/>
        <end position="241"/>
    </location>
</feature>
<dbReference type="OrthoDB" id="9770036at2"/>
<evidence type="ECO:0000256" key="3">
    <source>
        <dbReference type="ARBA" id="ARBA00022692"/>
    </source>
</evidence>
<dbReference type="PATRIC" id="fig|1300341.3.peg.2794"/>
<dbReference type="Proteomes" id="UP000050280">
    <property type="component" value="Unassembled WGS sequence"/>
</dbReference>
<dbReference type="STRING" id="1300341.I595_2634"/>
<reference evidence="10 11" key="1">
    <citation type="submission" date="2015-09" db="EMBL/GenBank/DDBJ databases">
        <title>Genome sequence of the marine flavobacterium Croceitalea dokdonensis DOKDO 023 that contains proton- and sodium-pumping rhodopsins.</title>
        <authorList>
            <person name="Kwon S.-K."/>
            <person name="Lee H.K."/>
            <person name="Kwak M.-J."/>
            <person name="Kim J.F."/>
        </authorList>
    </citation>
    <scope>NUCLEOTIDE SEQUENCE [LARGE SCALE GENOMIC DNA]</scope>
    <source>
        <strain evidence="10 11">DOKDO 023</strain>
    </source>
</reference>
<protein>
    <submittedName>
        <fullName evidence="10">Putative ABC transporter</fullName>
    </submittedName>
</protein>
<keyword evidence="3 7" id="KW-0812">Transmembrane</keyword>
<dbReference type="GO" id="GO:0005886">
    <property type="term" value="C:plasma membrane"/>
    <property type="evidence" value="ECO:0007669"/>
    <property type="project" value="UniProtKB-SubCell"/>
</dbReference>
<feature type="transmembrane region" description="Helical" evidence="7">
    <location>
        <begin position="333"/>
        <end position="359"/>
    </location>
</feature>
<feature type="transmembrane region" description="Helical" evidence="7">
    <location>
        <begin position="379"/>
        <end position="399"/>
    </location>
</feature>
<proteinExistence type="inferred from homology"/>
<keyword evidence="4 7" id="KW-1133">Transmembrane helix</keyword>
<dbReference type="InterPro" id="IPR025857">
    <property type="entry name" value="MacB_PCD"/>
</dbReference>
<feature type="domain" description="ABC3 transporter permease C-terminal" evidence="8">
    <location>
        <begin position="292"/>
        <end position="406"/>
    </location>
</feature>
<comment type="caution">
    <text evidence="10">The sequence shown here is derived from an EMBL/GenBank/DDBJ whole genome shotgun (WGS) entry which is preliminary data.</text>
</comment>
<evidence type="ECO:0000256" key="4">
    <source>
        <dbReference type="ARBA" id="ARBA00022989"/>
    </source>
</evidence>
<evidence type="ECO:0000259" key="9">
    <source>
        <dbReference type="Pfam" id="PF12704"/>
    </source>
</evidence>